<evidence type="ECO:0000313" key="2">
    <source>
        <dbReference type="Proteomes" id="UP000234845"/>
    </source>
</evidence>
<name>A0A2N5Y0J3_9GAMM</name>
<gene>
    <name evidence="1" type="ORF">CWI75_12480</name>
</gene>
<evidence type="ECO:0000313" key="1">
    <source>
        <dbReference type="EMBL" id="PLW81912.1"/>
    </source>
</evidence>
<dbReference type="Proteomes" id="UP000234845">
    <property type="component" value="Unassembled WGS sequence"/>
</dbReference>
<dbReference type="AlphaFoldDB" id="A0A2N5Y0J3"/>
<evidence type="ECO:0008006" key="3">
    <source>
        <dbReference type="Google" id="ProtNLM"/>
    </source>
</evidence>
<proteinExistence type="predicted"/>
<dbReference type="EMBL" id="PKLZ01000009">
    <property type="protein sequence ID" value="PLW81912.1"/>
    <property type="molecule type" value="Genomic_DNA"/>
</dbReference>
<accession>A0A2N5Y0J3</accession>
<keyword evidence="2" id="KW-1185">Reference proteome</keyword>
<sequence length="356" mass="38146">MLRSAALISLLLRLTCLVVLLAPPVVATELVRDLYIAEVPVTDRGAAELDKAAAEGLAQVLVKVSGTEGVLALPAVENALPVAREQMLQYSYTRATNADTGEQALAARVEFEPSLVRQLLATAGAPMWTATRPVVLVWVVKDGVNGRHFVNSDTDPELVAELARAFHRRGVPVRLPLFDLEDTASIDPDQAWSLAAGPLRAASSRYGATEILAGRVAMLSSGDLVGDWLQLSGNNRTERGVTRASRREFAQQGAALVAESMASRYALPVQPGANLTMTVSGVNSYADYASIVAWLESLEPIEQASVTSIRADVVSLQLTASAIARQLAPVIELNSRLAPVKAERDASEPLSYRWQN</sequence>
<dbReference type="Pfam" id="PF09839">
    <property type="entry name" value="DUF2066"/>
    <property type="match status" value="1"/>
</dbReference>
<reference evidence="2" key="1">
    <citation type="submission" date="2017-11" db="EMBL/GenBank/DDBJ databases">
        <title>The draft genome sequence of Chromatocurvus sp. F02.</title>
        <authorList>
            <person name="Du Z.-J."/>
            <person name="Chang Y.-Q."/>
        </authorList>
    </citation>
    <scope>NUCLEOTIDE SEQUENCE [LARGE SCALE GENOMIC DNA]</scope>
    <source>
        <strain evidence="2">F02</strain>
    </source>
</reference>
<organism evidence="1 2">
    <name type="scientific">Kineobactrum sediminis</name>
    <dbReference type="NCBI Taxonomy" id="1905677"/>
    <lineage>
        <taxon>Bacteria</taxon>
        <taxon>Pseudomonadati</taxon>
        <taxon>Pseudomonadota</taxon>
        <taxon>Gammaproteobacteria</taxon>
        <taxon>Cellvibrionales</taxon>
        <taxon>Halieaceae</taxon>
        <taxon>Kineobactrum</taxon>
    </lineage>
</organism>
<comment type="caution">
    <text evidence="1">The sequence shown here is derived from an EMBL/GenBank/DDBJ whole genome shotgun (WGS) entry which is preliminary data.</text>
</comment>
<protein>
    <recommendedName>
        <fullName evidence="3">DUF2066 domain-containing protein</fullName>
    </recommendedName>
</protein>
<dbReference type="InterPro" id="IPR018642">
    <property type="entry name" value="DUF2066"/>
</dbReference>